<evidence type="ECO:0000256" key="8">
    <source>
        <dbReference type="PROSITE-ProRule" id="PRU01360"/>
    </source>
</evidence>
<comment type="similarity">
    <text evidence="8 9">Belongs to the TonB-dependent receptor family.</text>
</comment>
<dbReference type="Gene3D" id="2.40.170.20">
    <property type="entry name" value="TonB-dependent receptor, beta-barrel domain"/>
    <property type="match status" value="1"/>
</dbReference>
<organism evidence="14 15">
    <name type="scientific">Gracilimonas halophila</name>
    <dbReference type="NCBI Taxonomy" id="1834464"/>
    <lineage>
        <taxon>Bacteria</taxon>
        <taxon>Pseudomonadati</taxon>
        <taxon>Balneolota</taxon>
        <taxon>Balneolia</taxon>
        <taxon>Balneolales</taxon>
        <taxon>Balneolaceae</taxon>
        <taxon>Gracilimonas</taxon>
    </lineage>
</organism>
<keyword evidence="3 8" id="KW-1134">Transmembrane beta strand</keyword>
<sequence length="1010" mass="111593">MIKKLLSTLLFFGIFVPALWAQTGTLEGTVTEAETGETIPSANVYLLELERGAATNIDGEFTVSNIPVGTYTVRISFVGYQTYEEQVNIQASQTTVLNVELESGAIGLDEVVVTGYGTQIKREITSAISAVSSSDLRDVSLQSPEALLQGRASGVQLTTSSGNPGGGFEVRVRGEGSINAGNSPLWIIDGVPVNSSGTSESNDLSPLSSIPASDIESIEVLKDASASAIYGAQAANGVVLVTTKRGRQGDAEIRINYETGIRKDIKRLELMNSQEWIEYHFEAQGETETRGDVEAFGYPSGFDPADLPTFDWQEFIYRDGNSQNLNFSVSGGTDQSQYYISAGWEETQAQVKQVKFRRYNFRTNFDHQFNSKFATSLSVNLSNTAAPGVCQDGFYVNCPFYQSIEEVPMSFPYLDADGNLTGRNTLDEGGSYNPNTEQGSNNNPAVVFYEESRETDMTNILANINPTYNINSWLSLRGTLAIDYRLEKERDWERPLADPGNDGSVNRRFATSSNMTTNLLLNARQTLAENHNVSGFIGTEYRRQYFDEVEATQIGLGNPFLGVISAGAEPSFTQGFNTEFRIASYFGQAKYNYNNRYYTTFTARYDGSSRFGEDDRWGFFPSFSAAWRVSNEDFFNVDFVEDLKLRAGYGVTGNAAIGDFEARGLFGVSGSYRGISGLAPSRLANSLLTWEESKEINLGVDYALFSSRISGSIDFYQRNNTDLLLDRPLPTTSGFSSITENIGEVENKGIEFEIRTINLDRGDFFWSSNFNVAFQKNEVISLQGDAEMLDPGDDDPIAVGQSLETFWMPRWAGVNPADGRPMWYDANGNITYKPTTDDNIFLDGGEQDAIGGFGNSFRYKGLSLDVFFQFSFGQTVQPQTEFSYLFADEEGVLREVHTDRWRNPGDIVKYPVARENGTGYFEADGWSSVNSSNSLFDASYIRLKNISLSYNLPTEIVQKLNLSGVRIYASGLNLKTWTAYPYVDPETVGNESSASFPTALQFNGGIQLSL</sequence>
<evidence type="ECO:0000256" key="9">
    <source>
        <dbReference type="RuleBase" id="RU003357"/>
    </source>
</evidence>
<dbReference type="SUPFAM" id="SSF56935">
    <property type="entry name" value="Porins"/>
    <property type="match status" value="1"/>
</dbReference>
<dbReference type="InterPro" id="IPR023996">
    <property type="entry name" value="TonB-dep_OMP_SusC/RagA"/>
</dbReference>
<dbReference type="Proteomes" id="UP001597460">
    <property type="component" value="Unassembled WGS sequence"/>
</dbReference>
<dbReference type="Pfam" id="PF13715">
    <property type="entry name" value="CarbopepD_reg_2"/>
    <property type="match status" value="1"/>
</dbReference>
<dbReference type="InterPro" id="IPR012910">
    <property type="entry name" value="Plug_dom"/>
</dbReference>
<dbReference type="InterPro" id="IPR000531">
    <property type="entry name" value="Beta-barrel_TonB"/>
</dbReference>
<reference evidence="15" key="1">
    <citation type="journal article" date="2019" name="Int. J. Syst. Evol. Microbiol.">
        <title>The Global Catalogue of Microorganisms (GCM) 10K type strain sequencing project: providing services to taxonomists for standard genome sequencing and annotation.</title>
        <authorList>
            <consortium name="The Broad Institute Genomics Platform"/>
            <consortium name="The Broad Institute Genome Sequencing Center for Infectious Disease"/>
            <person name="Wu L."/>
            <person name="Ma J."/>
        </authorList>
    </citation>
    <scope>NUCLEOTIDE SEQUENCE [LARGE SCALE GENOMIC DNA]</scope>
    <source>
        <strain evidence="15">KCTC 52042</strain>
    </source>
</reference>
<dbReference type="Pfam" id="PF07715">
    <property type="entry name" value="Plug"/>
    <property type="match status" value="1"/>
</dbReference>
<feature type="compositionally biased region" description="Polar residues" evidence="10">
    <location>
        <begin position="432"/>
        <end position="443"/>
    </location>
</feature>
<evidence type="ECO:0000256" key="6">
    <source>
        <dbReference type="ARBA" id="ARBA00023136"/>
    </source>
</evidence>
<comment type="subcellular location">
    <subcellularLocation>
        <location evidence="1 8">Cell outer membrane</location>
        <topology evidence="1 8">Multi-pass membrane protein</topology>
    </subcellularLocation>
</comment>
<gene>
    <name evidence="14" type="ORF">ACFSVN_05390</name>
</gene>
<feature type="domain" description="TonB-dependent receptor-like beta-barrel" evidence="12">
    <location>
        <begin position="420"/>
        <end position="958"/>
    </location>
</feature>
<keyword evidence="11" id="KW-0732">Signal</keyword>
<keyword evidence="7 8" id="KW-0998">Cell outer membrane</keyword>
<dbReference type="PROSITE" id="PS52016">
    <property type="entry name" value="TONB_DEPENDENT_REC_3"/>
    <property type="match status" value="1"/>
</dbReference>
<dbReference type="NCBIfam" id="TIGR04057">
    <property type="entry name" value="SusC_RagA_signa"/>
    <property type="match status" value="1"/>
</dbReference>
<keyword evidence="5 9" id="KW-0798">TonB box</keyword>
<evidence type="ECO:0000256" key="7">
    <source>
        <dbReference type="ARBA" id="ARBA00023237"/>
    </source>
</evidence>
<evidence type="ECO:0000256" key="10">
    <source>
        <dbReference type="SAM" id="MobiDB-lite"/>
    </source>
</evidence>
<dbReference type="Gene3D" id="2.60.40.1120">
    <property type="entry name" value="Carboxypeptidase-like, regulatory domain"/>
    <property type="match status" value="1"/>
</dbReference>
<dbReference type="NCBIfam" id="TIGR04056">
    <property type="entry name" value="OMP_RagA_SusC"/>
    <property type="match status" value="1"/>
</dbReference>
<keyword evidence="2 8" id="KW-0813">Transport</keyword>
<proteinExistence type="inferred from homology"/>
<dbReference type="InterPro" id="IPR039426">
    <property type="entry name" value="TonB-dep_rcpt-like"/>
</dbReference>
<feature type="domain" description="TonB-dependent receptor plug" evidence="13">
    <location>
        <begin position="121"/>
        <end position="238"/>
    </location>
</feature>
<dbReference type="SUPFAM" id="SSF49464">
    <property type="entry name" value="Carboxypeptidase regulatory domain-like"/>
    <property type="match status" value="1"/>
</dbReference>
<evidence type="ECO:0000256" key="5">
    <source>
        <dbReference type="ARBA" id="ARBA00023077"/>
    </source>
</evidence>
<dbReference type="InterPro" id="IPR008969">
    <property type="entry name" value="CarboxyPept-like_regulatory"/>
</dbReference>
<dbReference type="InterPro" id="IPR036942">
    <property type="entry name" value="Beta-barrel_TonB_sf"/>
</dbReference>
<feature type="region of interest" description="Disordered" evidence="10">
    <location>
        <begin position="422"/>
        <end position="443"/>
    </location>
</feature>
<dbReference type="Pfam" id="PF00593">
    <property type="entry name" value="TonB_dep_Rec_b-barrel"/>
    <property type="match status" value="1"/>
</dbReference>
<feature type="signal peptide" evidence="11">
    <location>
        <begin position="1"/>
        <end position="21"/>
    </location>
</feature>
<evidence type="ECO:0000259" key="13">
    <source>
        <dbReference type="Pfam" id="PF07715"/>
    </source>
</evidence>
<dbReference type="InterPro" id="IPR023997">
    <property type="entry name" value="TonB-dep_OMP_SusC/RagA_CS"/>
</dbReference>
<protein>
    <submittedName>
        <fullName evidence="14">SusC/RagA family TonB-linked outer membrane protein</fullName>
    </submittedName>
</protein>
<dbReference type="InterPro" id="IPR037066">
    <property type="entry name" value="Plug_dom_sf"/>
</dbReference>
<keyword evidence="6 8" id="KW-0472">Membrane</keyword>
<evidence type="ECO:0000313" key="15">
    <source>
        <dbReference type="Proteomes" id="UP001597460"/>
    </source>
</evidence>
<keyword evidence="15" id="KW-1185">Reference proteome</keyword>
<evidence type="ECO:0000256" key="3">
    <source>
        <dbReference type="ARBA" id="ARBA00022452"/>
    </source>
</evidence>
<evidence type="ECO:0000256" key="2">
    <source>
        <dbReference type="ARBA" id="ARBA00022448"/>
    </source>
</evidence>
<evidence type="ECO:0000256" key="4">
    <source>
        <dbReference type="ARBA" id="ARBA00022692"/>
    </source>
</evidence>
<evidence type="ECO:0000259" key="12">
    <source>
        <dbReference type="Pfam" id="PF00593"/>
    </source>
</evidence>
<accession>A0ABW5JHF4</accession>
<evidence type="ECO:0000256" key="1">
    <source>
        <dbReference type="ARBA" id="ARBA00004571"/>
    </source>
</evidence>
<evidence type="ECO:0000256" key="11">
    <source>
        <dbReference type="SAM" id="SignalP"/>
    </source>
</evidence>
<dbReference type="Gene3D" id="2.170.130.10">
    <property type="entry name" value="TonB-dependent receptor, plug domain"/>
    <property type="match status" value="1"/>
</dbReference>
<evidence type="ECO:0000313" key="14">
    <source>
        <dbReference type="EMBL" id="MFD2531870.1"/>
    </source>
</evidence>
<feature type="chain" id="PRO_5047541899" evidence="11">
    <location>
        <begin position="22"/>
        <end position="1010"/>
    </location>
</feature>
<dbReference type="EMBL" id="JBHULI010000022">
    <property type="protein sequence ID" value="MFD2531870.1"/>
    <property type="molecule type" value="Genomic_DNA"/>
</dbReference>
<comment type="caution">
    <text evidence="14">The sequence shown here is derived from an EMBL/GenBank/DDBJ whole genome shotgun (WGS) entry which is preliminary data.</text>
</comment>
<dbReference type="RefSeq" id="WP_390299696.1">
    <property type="nucleotide sequence ID" value="NZ_JBHULI010000022.1"/>
</dbReference>
<keyword evidence="4 8" id="KW-0812">Transmembrane</keyword>
<name>A0ABW5JHF4_9BACT</name>